<dbReference type="EMBL" id="JAPZLR010000004">
    <property type="protein sequence ID" value="MCZ7937520.1"/>
    <property type="molecule type" value="Genomic_DNA"/>
</dbReference>
<protein>
    <submittedName>
        <fullName evidence="1">Fic family protein</fullName>
    </submittedName>
</protein>
<comment type="caution">
    <text evidence="1">The sequence shown here is derived from an EMBL/GenBank/DDBJ whole genome shotgun (WGS) entry which is preliminary data.</text>
</comment>
<accession>A0A9X3KMP6</accession>
<reference evidence="1" key="1">
    <citation type="submission" date="2022-12" db="EMBL/GenBank/DDBJ databases">
        <title>Draft genome sequences of 22 rhizogenic Agrobacterium biovar 1 strains, the causative agent of hairy root disease.</title>
        <authorList>
            <person name="Kim N."/>
            <person name="Vargas P."/>
            <person name="Rediers H."/>
        </authorList>
    </citation>
    <scope>NUCLEOTIDE SEQUENCE</scope>
    <source>
        <strain evidence="1">ST15.13.006</strain>
    </source>
</reference>
<evidence type="ECO:0000313" key="2">
    <source>
        <dbReference type="Proteomes" id="UP001151018"/>
    </source>
</evidence>
<proteinExistence type="predicted"/>
<name>A0A9X3KMP6_9HYPH</name>
<sequence>MRSKLQKIIGVGASHHRLAWIQPFFDGNDP</sequence>
<dbReference type="AlphaFoldDB" id="A0A9X3KMP6"/>
<evidence type="ECO:0000313" key="1">
    <source>
        <dbReference type="EMBL" id="MCZ7937520.1"/>
    </source>
</evidence>
<gene>
    <name evidence="1" type="ORF">O9X88_08160</name>
</gene>
<organism evidence="1 2">
    <name type="scientific">Agrobacterium salinitolerans</name>
    <dbReference type="NCBI Taxonomy" id="1183413"/>
    <lineage>
        <taxon>Bacteria</taxon>
        <taxon>Pseudomonadati</taxon>
        <taxon>Pseudomonadota</taxon>
        <taxon>Alphaproteobacteria</taxon>
        <taxon>Hyphomicrobiales</taxon>
        <taxon>Rhizobiaceae</taxon>
        <taxon>Rhizobium/Agrobacterium group</taxon>
        <taxon>Agrobacterium</taxon>
    </lineage>
</organism>
<dbReference type="Proteomes" id="UP001151018">
    <property type="component" value="Unassembled WGS sequence"/>
</dbReference>